<dbReference type="Proteomes" id="UP000316194">
    <property type="component" value="Segment"/>
</dbReference>
<reference evidence="1 2" key="1">
    <citation type="submission" date="2019-01" db="EMBL/GenBank/DDBJ databases">
        <authorList>
            <person name="Le T.S."/>
            <person name="Kurtboke I."/>
        </authorList>
    </citation>
    <scope>NUCLEOTIDE SEQUENCE [LARGE SCALE GENOMIC DNA]</scope>
</reference>
<evidence type="ECO:0000313" key="1">
    <source>
        <dbReference type="EMBL" id="QCW23099.1"/>
    </source>
</evidence>
<name>A0A513SPJ9_9CAUD</name>
<evidence type="ECO:0000313" key="2">
    <source>
        <dbReference type="Proteomes" id="UP000316194"/>
    </source>
</evidence>
<sequence length="381" mass="43369">MNHFIKALEHVVNSSEHTLGEVVKYGWSYQFDLTQEGMLPQWSNIVKLPAIKPALAELDWLVNNQGDLSILHDAGLHHRDYLEFEQDLTFTKQYKFEERCALATERFLEAGLIVQGEEGLKGAFLDNGMMDRHLTVDKCMAAMGITEAREETVGKEGGIGPCHGLAFKQPTNTGTILFHHPDYLPDPETPIQEGLSEGRYSYIPKQIMMTFLTSEIPLEERALQLKDPKASALLAALLKEEPFERLVELGFKYPKETHDNVERIELIQDLFNGHGIPSKRLHTRLTLGDFSPLKEYMTELLPYMIYSEYVAHKINAENTTFTVDANQLILDKETLAMLNTIVESDQDWTKPATVKLLRPYDMSLTQPITEQELEIKNYSGL</sequence>
<proteinExistence type="predicted"/>
<protein>
    <submittedName>
        <fullName evidence="1">Uncharacterized protein</fullName>
    </submittedName>
</protein>
<dbReference type="EMBL" id="MK358448">
    <property type="protein sequence ID" value="QCW23099.1"/>
    <property type="molecule type" value="Genomic_DNA"/>
</dbReference>
<organism evidence="1 2">
    <name type="scientific">Vibrio phage 5 TSL-2019</name>
    <dbReference type="NCBI Taxonomy" id="2578086"/>
    <lineage>
        <taxon>Viruses</taxon>
        <taxon>Duplodnaviria</taxon>
        <taxon>Heunggongvirae</taxon>
        <taxon>Uroviricota</taxon>
        <taxon>Caudoviricetes</taxon>
        <taxon>Chimalliviridae</taxon>
        <taxon>Gorgonvirinae</taxon>
        <taxon>Aphroditevirus</taxon>
        <taxon>Aphroditevirus USC1</taxon>
    </lineage>
</organism>
<accession>A0A513SPJ9</accession>